<proteinExistence type="predicted"/>
<keyword evidence="2" id="KW-0012">Acyltransferase</keyword>
<dbReference type="PANTHER" id="PTHR34822:SF1">
    <property type="entry name" value="GRPB FAMILY PROTEIN"/>
    <property type="match status" value="1"/>
</dbReference>
<dbReference type="GO" id="GO:0016747">
    <property type="term" value="F:acyltransferase activity, transferring groups other than amino-acyl groups"/>
    <property type="evidence" value="ECO:0007669"/>
    <property type="project" value="InterPro"/>
</dbReference>
<organism evidence="2 3">
    <name type="scientific">Glutamicibacter ectropisis</name>
    <dbReference type="NCBI Taxonomy" id="3046593"/>
    <lineage>
        <taxon>Bacteria</taxon>
        <taxon>Bacillati</taxon>
        <taxon>Actinomycetota</taxon>
        <taxon>Actinomycetes</taxon>
        <taxon>Micrococcales</taxon>
        <taxon>Micrococcaceae</taxon>
        <taxon>Glutamicibacter</taxon>
    </lineage>
</organism>
<dbReference type="PANTHER" id="PTHR34822">
    <property type="entry name" value="GRPB DOMAIN PROTEIN (AFU_ORTHOLOGUE AFUA_1G01530)"/>
    <property type="match status" value="1"/>
</dbReference>
<evidence type="ECO:0000313" key="3">
    <source>
        <dbReference type="Proteomes" id="UP001486888"/>
    </source>
</evidence>
<name>A0AAU6WBF8_9MICC</name>
<protein>
    <submittedName>
        <fullName evidence="2">GNAT family N-acetyltransferase</fullName>
        <ecNumber evidence="2">2.3.1.-</ecNumber>
    </submittedName>
</protein>
<dbReference type="InterPro" id="IPR016181">
    <property type="entry name" value="Acyl_CoA_acyltransferase"/>
</dbReference>
<dbReference type="Pfam" id="PF13508">
    <property type="entry name" value="Acetyltransf_7"/>
    <property type="match status" value="1"/>
</dbReference>
<reference evidence="2 3" key="1">
    <citation type="submission" date="2023-05" db="EMBL/GenBank/DDBJ databases">
        <title>Glutamicibacter sp. B1, complete genome.</title>
        <authorList>
            <person name="Long Y.H."/>
            <person name="Fang T."/>
            <person name="Li X.Y."/>
        </authorList>
    </citation>
    <scope>NUCLEOTIDE SEQUENCE [LARGE SCALE GENOMIC DNA]</scope>
    <source>
        <strain evidence="2 3">B1</strain>
    </source>
</reference>
<dbReference type="EMBL" id="CP125942">
    <property type="protein sequence ID" value="XAO45085.1"/>
    <property type="molecule type" value="Genomic_DNA"/>
</dbReference>
<dbReference type="RefSeq" id="WP_345470320.1">
    <property type="nucleotide sequence ID" value="NZ_CP125942.1"/>
</dbReference>
<dbReference type="Pfam" id="PF04229">
    <property type="entry name" value="GrpB"/>
    <property type="match status" value="1"/>
</dbReference>
<dbReference type="CDD" id="cd04301">
    <property type="entry name" value="NAT_SF"/>
    <property type="match status" value="1"/>
</dbReference>
<evidence type="ECO:0000259" key="1">
    <source>
        <dbReference type="PROSITE" id="PS51186"/>
    </source>
</evidence>
<dbReference type="InterPro" id="IPR043519">
    <property type="entry name" value="NT_sf"/>
</dbReference>
<dbReference type="Gene3D" id="3.40.630.30">
    <property type="match status" value="1"/>
</dbReference>
<dbReference type="AlphaFoldDB" id="A0AAU6WBF8"/>
<dbReference type="InterPro" id="IPR007344">
    <property type="entry name" value="GrpB/CoaE"/>
</dbReference>
<evidence type="ECO:0000313" key="2">
    <source>
        <dbReference type="EMBL" id="XAO45085.1"/>
    </source>
</evidence>
<dbReference type="Gene3D" id="3.30.460.10">
    <property type="entry name" value="Beta Polymerase, domain 2"/>
    <property type="match status" value="1"/>
</dbReference>
<keyword evidence="2" id="KW-0808">Transferase</keyword>
<accession>A0AAU6WBF8</accession>
<feature type="domain" description="N-acetyltransferase" evidence="1">
    <location>
        <begin position="4"/>
        <end position="144"/>
    </location>
</feature>
<keyword evidence="3" id="KW-1185">Reference proteome</keyword>
<dbReference type="KEGG" id="gey:QMQ05_12080"/>
<dbReference type="InterPro" id="IPR000182">
    <property type="entry name" value="GNAT_dom"/>
</dbReference>
<dbReference type="Proteomes" id="UP001486888">
    <property type="component" value="Chromosome"/>
</dbReference>
<sequence>MRHINIKDYRNDPSVRQLLVLAADPVGAQGLEDLLDECQNLQVLAHFTEDESITALAAYRPSDRYSLCLEYLAVLPEFQQRGLGRAVVEELRTVHHKSVWATTDDDAIDFYRSLGCVISSGPEDPRWPGISRYLCTLPYLPLLTSQPDEDPEYEAVGGQLMRRKIVLEDPSESWPQEFNVLAETIRAALGPAAMAIEHTGSTSVPGLAAKPIIDIALLVLDANDEASYVPALEKAGLVFWHREPGWYAHRMFKPRAEHDRMDANIHVFSVGSPEYLRMMLFREHLRTDAVDRTAYARVKRQAAAQLLREQGEDGLVMDYNRVKEPFILRLHEKLFRH</sequence>
<dbReference type="PROSITE" id="PS51186">
    <property type="entry name" value="GNAT"/>
    <property type="match status" value="1"/>
</dbReference>
<dbReference type="SUPFAM" id="SSF81301">
    <property type="entry name" value="Nucleotidyltransferase"/>
    <property type="match status" value="1"/>
</dbReference>
<dbReference type="EC" id="2.3.1.-" evidence="2"/>
<dbReference type="SUPFAM" id="SSF55729">
    <property type="entry name" value="Acyl-CoA N-acyltransferases (Nat)"/>
    <property type="match status" value="1"/>
</dbReference>
<gene>
    <name evidence="2" type="ORF">QMQ05_12080</name>
</gene>